<protein>
    <submittedName>
        <fullName evidence="1">Capsule assembly Wzi family protein</fullName>
    </submittedName>
</protein>
<dbReference type="Gene3D" id="2.40.160.130">
    <property type="entry name" value="Capsule assembly protein Wzi"/>
    <property type="match status" value="1"/>
</dbReference>
<dbReference type="EMBL" id="JBHUON010000009">
    <property type="protein sequence ID" value="MFD2864958.1"/>
    <property type="molecule type" value="Genomic_DNA"/>
</dbReference>
<dbReference type="Pfam" id="PF14052">
    <property type="entry name" value="Caps_assemb_Wzi"/>
    <property type="match status" value="1"/>
</dbReference>
<organism evidence="1 2">
    <name type="scientific">Mucilaginibacter antarcticus</name>
    <dbReference type="NCBI Taxonomy" id="1855725"/>
    <lineage>
        <taxon>Bacteria</taxon>
        <taxon>Pseudomonadati</taxon>
        <taxon>Bacteroidota</taxon>
        <taxon>Sphingobacteriia</taxon>
        <taxon>Sphingobacteriales</taxon>
        <taxon>Sphingobacteriaceae</taxon>
        <taxon>Mucilaginibacter</taxon>
    </lineage>
</organism>
<evidence type="ECO:0000313" key="2">
    <source>
        <dbReference type="Proteomes" id="UP001597601"/>
    </source>
</evidence>
<dbReference type="InterPro" id="IPR038636">
    <property type="entry name" value="Wzi_sf"/>
</dbReference>
<sequence length="565" mass="64146">MRFAKGAIATLFFVLVSEFSYTQSLPVGITGLEDYFRRRQLIGTVDTNVSFTIRPLVPAAIGLRSNAFYPDSTEKRYNLLNAESSWISRNGKLRTEILPLTLQNQFNSHHPYGWNDGAMIPTKGLQTLMSGGIFLEYGMLSLQFRPEILLAANSDFETLNRKHYEVFFARYYDVYNNIDLPVRFGKNAFGAAYLGQSSLRLNHKAFSVGISTENLWWGPGIRNSLVMSNNAPGFTHLTLNTRRPVKTPIGSFEGQIVGGQLMNSGFAPLTPDGTYFGTNLYVPKPNDWRYLTGLSVSWQPKWVPGLFLGLTQSKQMYGKDLTSIGNYLPFYSSVKAVGGPDDPINTADRRTSFFMRWLWTQEHAEIYFEWGRNNTNSDVRQTLLTPDHSRAYIFGLRKLLKADVSNNQGILIGIEVTQLQQNSIQKLQSADGIWYVNKYLRHGYTNNGQVLGAGIGPGANMQSLDVSWVKGLKKIGLQFERYVHDNDFYNYALYDSGDTRRHWTDLSLTANGEWNYKNFIFNANISAIKSLNYQWYLIQNPGDPYYVKGTDVFNLSIRTGVSYRF</sequence>
<name>A0ABW5XSL8_9SPHI</name>
<comment type="caution">
    <text evidence="1">The sequence shown here is derived from an EMBL/GenBank/DDBJ whole genome shotgun (WGS) entry which is preliminary data.</text>
</comment>
<proteinExistence type="predicted"/>
<keyword evidence="2" id="KW-1185">Reference proteome</keyword>
<reference evidence="2" key="1">
    <citation type="journal article" date="2019" name="Int. J. Syst. Evol. Microbiol.">
        <title>The Global Catalogue of Microorganisms (GCM) 10K type strain sequencing project: providing services to taxonomists for standard genome sequencing and annotation.</title>
        <authorList>
            <consortium name="The Broad Institute Genomics Platform"/>
            <consortium name="The Broad Institute Genome Sequencing Center for Infectious Disease"/>
            <person name="Wu L."/>
            <person name="Ma J."/>
        </authorList>
    </citation>
    <scope>NUCLEOTIDE SEQUENCE [LARGE SCALE GENOMIC DNA]</scope>
    <source>
        <strain evidence="2">KCTC 52232</strain>
    </source>
</reference>
<dbReference type="Proteomes" id="UP001597601">
    <property type="component" value="Unassembled WGS sequence"/>
</dbReference>
<evidence type="ECO:0000313" key="1">
    <source>
        <dbReference type="EMBL" id="MFD2864958.1"/>
    </source>
</evidence>
<dbReference type="InterPro" id="IPR026950">
    <property type="entry name" value="Caps_assemb_Wzi"/>
</dbReference>
<gene>
    <name evidence="1" type="ORF">ACFSYC_09705</name>
</gene>
<accession>A0ABW5XSL8</accession>
<dbReference type="RefSeq" id="WP_377126391.1">
    <property type="nucleotide sequence ID" value="NZ_JBHUON010000009.1"/>
</dbReference>